<proteinExistence type="predicted"/>
<dbReference type="InterPro" id="IPR021388">
    <property type="entry name" value="DUF3024"/>
</dbReference>
<comment type="caution">
    <text evidence="1">The sequence shown here is derived from an EMBL/GenBank/DDBJ whole genome shotgun (WGS) entry which is preliminary data.</text>
</comment>
<dbReference type="Proteomes" id="UP000051660">
    <property type="component" value="Unassembled WGS sequence"/>
</dbReference>
<name>A0A0R3MCM3_9BRAD</name>
<gene>
    <name evidence="1" type="ORF">CQ14_26190</name>
</gene>
<dbReference type="RefSeq" id="WP_057861992.1">
    <property type="nucleotide sequence ID" value="NZ_LLYB01000118.1"/>
</dbReference>
<sequence>MNAAVMRKVGIGINPHPNELDCKRIERALSSRQRYRYVSPNVKPVRGGYLIESPCCSHNIDKDGGLIDVALVHHDTVNGMWKLFRKNHASGLWEFYSIYYRLTSAIEELNTDPERLFWQ</sequence>
<organism evidence="1 2">
    <name type="scientific">Bradyrhizobium lablabi</name>
    <dbReference type="NCBI Taxonomy" id="722472"/>
    <lineage>
        <taxon>Bacteria</taxon>
        <taxon>Pseudomonadati</taxon>
        <taxon>Pseudomonadota</taxon>
        <taxon>Alphaproteobacteria</taxon>
        <taxon>Hyphomicrobiales</taxon>
        <taxon>Nitrobacteraceae</taxon>
        <taxon>Bradyrhizobium</taxon>
    </lineage>
</organism>
<reference evidence="1 2" key="1">
    <citation type="submission" date="2014-03" db="EMBL/GenBank/DDBJ databases">
        <title>Bradyrhizobium valentinum sp. nov., isolated from effective nodules of Lupinus mariae-josephae, a lupine endemic of basic-lime soils in Eastern Spain.</title>
        <authorList>
            <person name="Duran D."/>
            <person name="Rey L."/>
            <person name="Navarro A."/>
            <person name="Busquets A."/>
            <person name="Imperial J."/>
            <person name="Ruiz-Argueso T."/>
        </authorList>
    </citation>
    <scope>NUCLEOTIDE SEQUENCE [LARGE SCALE GENOMIC DNA]</scope>
    <source>
        <strain evidence="1 2">CCBAU 23086</strain>
    </source>
</reference>
<dbReference type="AlphaFoldDB" id="A0A0R3MCM3"/>
<evidence type="ECO:0000313" key="2">
    <source>
        <dbReference type="Proteomes" id="UP000051660"/>
    </source>
</evidence>
<dbReference type="OrthoDB" id="7565982at2"/>
<protein>
    <recommendedName>
        <fullName evidence="3">DUF3024 domain-containing protein</fullName>
    </recommendedName>
</protein>
<evidence type="ECO:0000313" key="1">
    <source>
        <dbReference type="EMBL" id="KRR17627.1"/>
    </source>
</evidence>
<dbReference type="EMBL" id="LLYB01000118">
    <property type="protein sequence ID" value="KRR17627.1"/>
    <property type="molecule type" value="Genomic_DNA"/>
</dbReference>
<dbReference type="Pfam" id="PF11225">
    <property type="entry name" value="DUF3024"/>
    <property type="match status" value="1"/>
</dbReference>
<accession>A0A0R3MCM3</accession>
<evidence type="ECO:0008006" key="3">
    <source>
        <dbReference type="Google" id="ProtNLM"/>
    </source>
</evidence>